<sequence>MVKKKAPSKHSRAARRATAVDIDTDKSLKEITPPTLHRKARPSVLSAHAGSGVSKKASRRKSQPSSRARRRHEKALEMAEAVVERTGKKVQRSKSRGRSVQERARGWDDINRAAVALGEGPMPGDEDEEDEGGNGPGKEEWEETDEEMDEKTDNASAAAVVVEETKSGDYIPVDDDGDDIL</sequence>
<evidence type="ECO:0000313" key="1">
    <source>
        <dbReference type="EMBL" id="KAI9898742.1"/>
    </source>
</evidence>
<dbReference type="Proteomes" id="UP001163324">
    <property type="component" value="Chromosome 6"/>
</dbReference>
<keyword evidence="2" id="KW-1185">Reference proteome</keyword>
<evidence type="ECO:0000313" key="2">
    <source>
        <dbReference type="Proteomes" id="UP001163324"/>
    </source>
</evidence>
<proteinExistence type="predicted"/>
<protein>
    <submittedName>
        <fullName evidence="1">Uncharacterized protein</fullName>
    </submittedName>
</protein>
<dbReference type="EMBL" id="CM047945">
    <property type="protein sequence ID" value="KAI9898742.1"/>
    <property type="molecule type" value="Genomic_DNA"/>
</dbReference>
<name>A0ACC0UYI4_9HYPO</name>
<comment type="caution">
    <text evidence="1">The sequence shown here is derived from an EMBL/GenBank/DDBJ whole genome shotgun (WGS) entry which is preliminary data.</text>
</comment>
<accession>A0ACC0UYI4</accession>
<organism evidence="1 2">
    <name type="scientific">Trichothecium roseum</name>
    <dbReference type="NCBI Taxonomy" id="47278"/>
    <lineage>
        <taxon>Eukaryota</taxon>
        <taxon>Fungi</taxon>
        <taxon>Dikarya</taxon>
        <taxon>Ascomycota</taxon>
        <taxon>Pezizomycotina</taxon>
        <taxon>Sordariomycetes</taxon>
        <taxon>Hypocreomycetidae</taxon>
        <taxon>Hypocreales</taxon>
        <taxon>Hypocreales incertae sedis</taxon>
        <taxon>Trichothecium</taxon>
    </lineage>
</organism>
<reference evidence="1" key="1">
    <citation type="submission" date="2022-10" db="EMBL/GenBank/DDBJ databases">
        <title>Complete Genome of Trichothecium roseum strain YXFP-22015, a Plant Pathogen Isolated from Citrus.</title>
        <authorList>
            <person name="Wang Y."/>
            <person name="Zhu L."/>
        </authorList>
    </citation>
    <scope>NUCLEOTIDE SEQUENCE</scope>
    <source>
        <strain evidence="1">YXFP-22015</strain>
    </source>
</reference>
<gene>
    <name evidence="1" type="ORF">N3K66_007102</name>
</gene>